<name>A0ABP0YWA7_9ROSI</name>
<evidence type="ECO:0000256" key="1">
    <source>
        <dbReference type="SAM" id="MobiDB-lite"/>
    </source>
</evidence>
<evidence type="ECO:0000313" key="3">
    <source>
        <dbReference type="EMBL" id="CAK9324823.1"/>
    </source>
</evidence>
<protein>
    <submittedName>
        <fullName evidence="3">Uncharacterized protein</fullName>
    </submittedName>
</protein>
<accession>A0ABP0YWA7</accession>
<feature type="signal peptide" evidence="2">
    <location>
        <begin position="1"/>
        <end position="21"/>
    </location>
</feature>
<reference evidence="3 4" key="1">
    <citation type="submission" date="2024-03" db="EMBL/GenBank/DDBJ databases">
        <authorList>
            <person name="Gkanogiannis A."/>
            <person name="Becerra Lopez-Lavalle L."/>
        </authorList>
    </citation>
    <scope>NUCLEOTIDE SEQUENCE [LARGE SCALE GENOMIC DNA]</scope>
</reference>
<keyword evidence="2" id="KW-0732">Signal</keyword>
<organism evidence="3 4">
    <name type="scientific">Citrullus colocynthis</name>
    <name type="common">colocynth</name>
    <dbReference type="NCBI Taxonomy" id="252529"/>
    <lineage>
        <taxon>Eukaryota</taxon>
        <taxon>Viridiplantae</taxon>
        <taxon>Streptophyta</taxon>
        <taxon>Embryophyta</taxon>
        <taxon>Tracheophyta</taxon>
        <taxon>Spermatophyta</taxon>
        <taxon>Magnoliopsida</taxon>
        <taxon>eudicotyledons</taxon>
        <taxon>Gunneridae</taxon>
        <taxon>Pentapetalae</taxon>
        <taxon>rosids</taxon>
        <taxon>fabids</taxon>
        <taxon>Cucurbitales</taxon>
        <taxon>Cucurbitaceae</taxon>
        <taxon>Benincaseae</taxon>
        <taxon>Citrullus</taxon>
    </lineage>
</organism>
<feature type="compositionally biased region" description="Basic and acidic residues" evidence="1">
    <location>
        <begin position="200"/>
        <end position="212"/>
    </location>
</feature>
<keyword evidence="4" id="KW-1185">Reference proteome</keyword>
<feature type="region of interest" description="Disordered" evidence="1">
    <location>
        <begin position="192"/>
        <end position="212"/>
    </location>
</feature>
<sequence>MTMAKLTLTFLLFFVVSSSHARDLTDRSEYASIPDSVADSDSKASIFLPSEKLSEYESPKSIAETNQVRTESNPTEINTVDATESVSDPLVMITFRPINRQFGRSVPLMFRRGRRGCHHRHSLKPWRLIDRVGEIPYGNDMIVPDERSHPNSGANWGSNREMVIPSKWSEFRHVGQPWESYRIDWKEEGKHHHHHHLHHHHEEDREEAEEHKEKSGFLRKFRKFLKQLEF</sequence>
<feature type="chain" id="PRO_5046925182" evidence="2">
    <location>
        <begin position="22"/>
        <end position="230"/>
    </location>
</feature>
<proteinExistence type="predicted"/>
<evidence type="ECO:0000313" key="4">
    <source>
        <dbReference type="Proteomes" id="UP001642487"/>
    </source>
</evidence>
<dbReference type="EMBL" id="OZ021740">
    <property type="protein sequence ID" value="CAK9324823.1"/>
    <property type="molecule type" value="Genomic_DNA"/>
</dbReference>
<evidence type="ECO:0000256" key="2">
    <source>
        <dbReference type="SAM" id="SignalP"/>
    </source>
</evidence>
<dbReference type="Proteomes" id="UP001642487">
    <property type="component" value="Chromosome 6"/>
</dbReference>
<gene>
    <name evidence="3" type="ORF">CITCOLO1_LOCUS17069</name>
</gene>